<feature type="compositionally biased region" description="Low complexity" evidence="1">
    <location>
        <begin position="50"/>
        <end position="67"/>
    </location>
</feature>
<sequence>MLLNEMQLETNQTPEKETTNSDKKHISPKPSPIKSERISSSYCDADEVRSNGSSASSSNRSVTNSQRVRSHETLLVRTESEESSNNVDESSRLSSPDNRSDYKAFDVISAKSNPSRCNTPDADSIHSDAEVDVELEGSSSDSPTKLSLESLIDEDGDEDEAVGDYVTPISSRAPSESSNDEDSRDGRFSPSMVELNNRTNGVGEETEDFQTGEVKGATKIGAVRNSAGDVKIMTGIGNSPVRKRMSYTLDDDLKNNSSVTVYNNNNDDLTTSKNSSPRRFINQDRSLKDTHSGQTPPLRIGFNNVKQVVTTDVTDEADDVIVKPQMSRQMQQPIDISKRSCKVSPCKIKSQLNCKRTVSVPGNHRHYDKPVEKSKIIRQCFEQLESKNWEITLKGLKVLSEIAKDEPELLDSCTPGLLARVLGKNVTNLRSQVARAACSAATQVFATHIRGIDQDLDEIAGPLLHRTADTNKFLREDCNSALDSMVEHFPPHRTIVTIANRGASHQNTIVHATTARLLLVTVTKIGSEHVMILPRDVKEKLFATTAKLLTDGNLQSRKYAKETFRLLSQCEGFRKTLTDAVPENTLRLIDKTLRSL</sequence>
<name>A0AAJ6YLT4_9HYME</name>
<gene>
    <name evidence="4" type="primary">LOC105364261</name>
</gene>
<dbReference type="Proteomes" id="UP000695007">
    <property type="component" value="Unplaced"/>
</dbReference>
<feature type="compositionally biased region" description="Polar residues" evidence="1">
    <location>
        <begin position="137"/>
        <end position="147"/>
    </location>
</feature>
<feature type="compositionally biased region" description="Polar residues" evidence="1">
    <location>
        <begin position="267"/>
        <end position="277"/>
    </location>
</feature>
<dbReference type="AlphaFoldDB" id="A0AAJ6YLT4"/>
<dbReference type="SMART" id="SM01349">
    <property type="entry name" value="TOG"/>
    <property type="match status" value="1"/>
</dbReference>
<dbReference type="GO" id="GO:0000226">
    <property type="term" value="P:microtubule cytoskeleton organization"/>
    <property type="evidence" value="ECO:0007669"/>
    <property type="project" value="UniProtKB-ARBA"/>
</dbReference>
<reference evidence="4" key="1">
    <citation type="submission" date="2025-08" db="UniProtKB">
        <authorList>
            <consortium name="RefSeq"/>
        </authorList>
    </citation>
    <scope>IDENTIFICATION</scope>
</reference>
<feature type="domain" description="TOG" evidence="2">
    <location>
        <begin position="366"/>
        <end position="596"/>
    </location>
</feature>
<evidence type="ECO:0000313" key="3">
    <source>
        <dbReference type="Proteomes" id="UP000695007"/>
    </source>
</evidence>
<dbReference type="InterPro" id="IPR011989">
    <property type="entry name" value="ARM-like"/>
</dbReference>
<dbReference type="PANTHER" id="PTHR21567:SF87">
    <property type="entry name" value="CRESCERIN-LIKE PROTEIN CHE-12"/>
    <property type="match status" value="1"/>
</dbReference>
<feature type="region of interest" description="Disordered" evidence="1">
    <location>
        <begin position="1"/>
        <end position="212"/>
    </location>
</feature>
<dbReference type="InterPro" id="IPR034085">
    <property type="entry name" value="TOG"/>
</dbReference>
<feature type="compositionally biased region" description="Basic and acidic residues" evidence="1">
    <location>
        <begin position="14"/>
        <end position="25"/>
    </location>
</feature>
<organism evidence="3 4">
    <name type="scientific">Ceratosolen solmsi marchali</name>
    <dbReference type="NCBI Taxonomy" id="326594"/>
    <lineage>
        <taxon>Eukaryota</taxon>
        <taxon>Metazoa</taxon>
        <taxon>Ecdysozoa</taxon>
        <taxon>Arthropoda</taxon>
        <taxon>Hexapoda</taxon>
        <taxon>Insecta</taxon>
        <taxon>Pterygota</taxon>
        <taxon>Neoptera</taxon>
        <taxon>Endopterygota</taxon>
        <taxon>Hymenoptera</taxon>
        <taxon>Apocrita</taxon>
        <taxon>Proctotrupomorpha</taxon>
        <taxon>Chalcidoidea</taxon>
        <taxon>Agaonidae</taxon>
        <taxon>Agaoninae</taxon>
        <taxon>Ceratosolen</taxon>
    </lineage>
</organism>
<accession>A0AAJ6YLT4</accession>
<evidence type="ECO:0000313" key="4">
    <source>
        <dbReference type="RefSeq" id="XP_011500449.1"/>
    </source>
</evidence>
<dbReference type="Gene3D" id="1.25.10.10">
    <property type="entry name" value="Leucine-rich Repeat Variant"/>
    <property type="match status" value="1"/>
</dbReference>
<dbReference type="RefSeq" id="XP_011500449.1">
    <property type="nucleotide sequence ID" value="XM_011502147.1"/>
</dbReference>
<dbReference type="InterPro" id="IPR016024">
    <property type="entry name" value="ARM-type_fold"/>
</dbReference>
<dbReference type="Pfam" id="PF12348">
    <property type="entry name" value="CLASP_N"/>
    <property type="match status" value="1"/>
</dbReference>
<dbReference type="InterPro" id="IPR024395">
    <property type="entry name" value="CLASP_N_dom"/>
</dbReference>
<dbReference type="GO" id="GO:0008017">
    <property type="term" value="F:microtubule binding"/>
    <property type="evidence" value="ECO:0007669"/>
    <property type="project" value="TreeGrafter"/>
</dbReference>
<proteinExistence type="predicted"/>
<feature type="compositionally biased region" description="Basic and acidic residues" evidence="1">
    <location>
        <begin position="69"/>
        <end position="80"/>
    </location>
</feature>
<protein>
    <submittedName>
        <fullName evidence="4">Protein FAM179B-like</fullName>
    </submittedName>
</protein>
<feature type="compositionally biased region" description="Acidic residues" evidence="1">
    <location>
        <begin position="151"/>
        <end position="162"/>
    </location>
</feature>
<dbReference type="KEGG" id="csol:105364261"/>
<keyword evidence="3" id="KW-1185">Reference proteome</keyword>
<feature type="compositionally biased region" description="Polar residues" evidence="1">
    <location>
        <begin position="168"/>
        <end position="177"/>
    </location>
</feature>
<feature type="region of interest" description="Disordered" evidence="1">
    <location>
        <begin position="259"/>
        <end position="280"/>
    </location>
</feature>
<dbReference type="GeneID" id="105364261"/>
<dbReference type="GO" id="GO:0005929">
    <property type="term" value="C:cilium"/>
    <property type="evidence" value="ECO:0007669"/>
    <property type="project" value="TreeGrafter"/>
</dbReference>
<dbReference type="GO" id="GO:0005881">
    <property type="term" value="C:cytoplasmic microtubule"/>
    <property type="evidence" value="ECO:0007669"/>
    <property type="project" value="TreeGrafter"/>
</dbReference>
<dbReference type="PANTHER" id="PTHR21567">
    <property type="entry name" value="CLASP"/>
    <property type="match status" value="1"/>
</dbReference>
<evidence type="ECO:0000256" key="1">
    <source>
        <dbReference type="SAM" id="MobiDB-lite"/>
    </source>
</evidence>
<dbReference type="SUPFAM" id="SSF48371">
    <property type="entry name" value="ARM repeat"/>
    <property type="match status" value="1"/>
</dbReference>
<evidence type="ECO:0000259" key="2">
    <source>
        <dbReference type="SMART" id="SM01349"/>
    </source>
</evidence>